<dbReference type="EMBL" id="QSBI01000065">
    <property type="protein sequence ID" value="RGX05251.1"/>
    <property type="molecule type" value="Genomic_DNA"/>
</dbReference>
<proteinExistence type="predicted"/>
<name>A0A413EEQ3_BACOV</name>
<dbReference type="AlphaFoldDB" id="A0A413EEQ3"/>
<gene>
    <name evidence="3" type="ORF">DWV35_25895</name>
    <name evidence="2" type="ORF">F3B85_11320</name>
</gene>
<evidence type="ECO:0000313" key="4">
    <source>
        <dbReference type="Proteomes" id="UP000286031"/>
    </source>
</evidence>
<reference evidence="2 5" key="2">
    <citation type="journal article" date="2019" name="Nat. Med.">
        <title>A library of human gut bacterial isolates paired with longitudinal multiomics data enables mechanistic microbiome research.</title>
        <authorList>
            <person name="Poyet M."/>
            <person name="Groussin M."/>
            <person name="Gibbons S.M."/>
            <person name="Avila-Pacheco J."/>
            <person name="Jiang X."/>
            <person name="Kearney S.M."/>
            <person name="Perrotta A.R."/>
            <person name="Berdy B."/>
            <person name="Zhao S."/>
            <person name="Lieberman T.D."/>
            <person name="Swanson P.K."/>
            <person name="Smith M."/>
            <person name="Roesemann S."/>
            <person name="Alexander J.E."/>
            <person name="Rich S.A."/>
            <person name="Livny J."/>
            <person name="Vlamakis H."/>
            <person name="Clish C."/>
            <person name="Bullock K."/>
            <person name="Deik A."/>
            <person name="Scott J."/>
            <person name="Pierce K.A."/>
            <person name="Xavier R.J."/>
            <person name="Alm E.J."/>
        </authorList>
    </citation>
    <scope>NUCLEOTIDE SEQUENCE [LARGE SCALE GENOMIC DNA]</scope>
    <source>
        <strain evidence="2 5">BIOML-A41</strain>
    </source>
</reference>
<dbReference type="Proteomes" id="UP000478493">
    <property type="component" value="Unassembled WGS sequence"/>
</dbReference>
<comment type="caution">
    <text evidence="3">The sequence shown here is derived from an EMBL/GenBank/DDBJ whole genome shotgun (WGS) entry which is preliminary data.</text>
</comment>
<organism evidence="3 4">
    <name type="scientific">Bacteroides ovatus</name>
    <dbReference type="NCBI Taxonomy" id="28116"/>
    <lineage>
        <taxon>Bacteria</taxon>
        <taxon>Pseudomonadati</taxon>
        <taxon>Bacteroidota</taxon>
        <taxon>Bacteroidia</taxon>
        <taxon>Bacteroidales</taxon>
        <taxon>Bacteroidaceae</taxon>
        <taxon>Bacteroides</taxon>
    </lineage>
</organism>
<dbReference type="RefSeq" id="WP_115484757.1">
    <property type="nucleotide sequence ID" value="NZ_CAKJZH010000002.1"/>
</dbReference>
<evidence type="ECO:0000313" key="5">
    <source>
        <dbReference type="Proteomes" id="UP000478493"/>
    </source>
</evidence>
<reference evidence="3 4" key="1">
    <citation type="submission" date="2018-08" db="EMBL/GenBank/DDBJ databases">
        <title>A genome reference for cultivated species of the human gut microbiota.</title>
        <authorList>
            <person name="Zou Y."/>
            <person name="Xue W."/>
            <person name="Luo G."/>
        </authorList>
    </citation>
    <scope>NUCLEOTIDE SEQUENCE [LARGE SCALE GENOMIC DNA]</scope>
    <source>
        <strain evidence="3 4">AF04-46</strain>
    </source>
</reference>
<accession>A0A413EEQ3</accession>
<sequence length="280" mass="32500">MSRPFKSDLVIQEYICEPTLKAYHIGFDQKQFRLQPLVDIVRNVIPEFSLGYHCGTSIPLTEIISRLKEAAQIVYLTDKYQNRGEFGELILHLLLRDFQNTIPLISKIYFKDSHNVPAHGFDGVQVTITGDKKKLWLGESKLYKTGDAGVRDLAEDIKKHVNADYLRREFSLISKKLPESIPEIEYWRSLMDEHQKLDVIFSNIVIPMVCTYNSDLFKNHCEESNKYFEDFISECTALCKTFDKLKGNVSTEVILMLLPVQNKDMLNTELDKRLKLMQQI</sequence>
<protein>
    <submittedName>
        <fullName evidence="3">DUF1837 domain-containing protein</fullName>
    </submittedName>
</protein>
<feature type="domain" description="Anti-bacteriophage protein A/HamA C-terminal" evidence="1">
    <location>
        <begin position="12"/>
        <end position="274"/>
    </location>
</feature>
<evidence type="ECO:0000313" key="2">
    <source>
        <dbReference type="EMBL" id="KAA4536963.1"/>
    </source>
</evidence>
<evidence type="ECO:0000259" key="1">
    <source>
        <dbReference type="Pfam" id="PF08878"/>
    </source>
</evidence>
<evidence type="ECO:0000313" key="3">
    <source>
        <dbReference type="EMBL" id="RGX05251.1"/>
    </source>
</evidence>
<dbReference type="InterPro" id="IPR014976">
    <property type="entry name" value="AbpA_HamA_C"/>
</dbReference>
<dbReference type="Pfam" id="PF08878">
    <property type="entry name" value="HamA"/>
    <property type="match status" value="1"/>
</dbReference>
<dbReference type="EMBL" id="VWGP01000007">
    <property type="protein sequence ID" value="KAA4536963.1"/>
    <property type="molecule type" value="Genomic_DNA"/>
</dbReference>
<dbReference type="Proteomes" id="UP000286031">
    <property type="component" value="Unassembled WGS sequence"/>
</dbReference>